<evidence type="ECO:0000313" key="1">
    <source>
        <dbReference type="EMBL" id="GBM67559.1"/>
    </source>
</evidence>
<reference evidence="1 2" key="1">
    <citation type="journal article" date="2019" name="Sci. Rep.">
        <title>Orb-weaving spider Araneus ventricosus genome elucidates the spidroin gene catalogue.</title>
        <authorList>
            <person name="Kono N."/>
            <person name="Nakamura H."/>
            <person name="Ohtoshi R."/>
            <person name="Moran D.A.P."/>
            <person name="Shinohara A."/>
            <person name="Yoshida Y."/>
            <person name="Fujiwara M."/>
            <person name="Mori M."/>
            <person name="Tomita M."/>
            <person name="Arakawa K."/>
        </authorList>
    </citation>
    <scope>NUCLEOTIDE SEQUENCE [LARGE SCALE GENOMIC DNA]</scope>
</reference>
<organism evidence="1 2">
    <name type="scientific">Araneus ventricosus</name>
    <name type="common">Orbweaver spider</name>
    <name type="synonym">Epeira ventricosa</name>
    <dbReference type="NCBI Taxonomy" id="182803"/>
    <lineage>
        <taxon>Eukaryota</taxon>
        <taxon>Metazoa</taxon>
        <taxon>Ecdysozoa</taxon>
        <taxon>Arthropoda</taxon>
        <taxon>Chelicerata</taxon>
        <taxon>Arachnida</taxon>
        <taxon>Araneae</taxon>
        <taxon>Araneomorphae</taxon>
        <taxon>Entelegynae</taxon>
        <taxon>Araneoidea</taxon>
        <taxon>Araneidae</taxon>
        <taxon>Araneus</taxon>
    </lineage>
</organism>
<comment type="caution">
    <text evidence="1">The sequence shown here is derived from an EMBL/GenBank/DDBJ whole genome shotgun (WGS) entry which is preliminary data.</text>
</comment>
<dbReference type="EMBL" id="BGPR01002090">
    <property type="protein sequence ID" value="GBM67559.1"/>
    <property type="molecule type" value="Genomic_DNA"/>
</dbReference>
<protein>
    <submittedName>
        <fullName evidence="1">Uncharacterized protein</fullName>
    </submittedName>
</protein>
<sequence length="94" mass="11159">MWNVREIRRHLCVRNLFLRPHKGNKDGRYAVSMALSRDPSCLGNSKDMAVRQINSLWKRLSRDSEYLSLYTDFLREYEELCHLERAVESSELPT</sequence>
<name>A0A4Y2HR90_ARAVE</name>
<proteinExistence type="predicted"/>
<evidence type="ECO:0000313" key="2">
    <source>
        <dbReference type="Proteomes" id="UP000499080"/>
    </source>
</evidence>
<dbReference type="AlphaFoldDB" id="A0A4Y2HR90"/>
<dbReference type="OrthoDB" id="6433527at2759"/>
<accession>A0A4Y2HR90</accession>
<keyword evidence="2" id="KW-1185">Reference proteome</keyword>
<gene>
    <name evidence="1" type="ORF">AVEN_73692_1</name>
</gene>
<dbReference type="Proteomes" id="UP000499080">
    <property type="component" value="Unassembled WGS sequence"/>
</dbReference>